<name>A0A8S1YBY5_9CILI</name>
<evidence type="ECO:0000313" key="3">
    <source>
        <dbReference type="Proteomes" id="UP000689195"/>
    </source>
</evidence>
<evidence type="ECO:0000256" key="1">
    <source>
        <dbReference type="SAM" id="MobiDB-lite"/>
    </source>
</evidence>
<dbReference type="Proteomes" id="UP000689195">
    <property type="component" value="Unassembled WGS sequence"/>
</dbReference>
<accession>A0A8S1YBY5</accession>
<feature type="region of interest" description="Disordered" evidence="1">
    <location>
        <begin position="135"/>
        <end position="163"/>
    </location>
</feature>
<keyword evidence="3" id="KW-1185">Reference proteome</keyword>
<dbReference type="OrthoDB" id="302769at2759"/>
<evidence type="ECO:0000313" key="2">
    <source>
        <dbReference type="EMBL" id="CAD8211260.1"/>
    </source>
</evidence>
<gene>
    <name evidence="2" type="ORF">PPENT_87.1.T1620121</name>
</gene>
<reference evidence="2" key="1">
    <citation type="submission" date="2021-01" db="EMBL/GenBank/DDBJ databases">
        <authorList>
            <consortium name="Genoscope - CEA"/>
            <person name="William W."/>
        </authorList>
    </citation>
    <scope>NUCLEOTIDE SEQUENCE</scope>
</reference>
<dbReference type="AlphaFoldDB" id="A0A8S1YBY5"/>
<sequence length="183" mass="21150">MGSVCINRSSIHKVELQYPLIKKILKISPNRQNALEKPFTHSELIEDVYEVTELEGILKDLEENKKFTEDKILTDDVTVQKEQVRQHIAVNQAIKRLNEIVTQIQFQVELQEKSSVTLRTNYRGSDTQTLKGILKSDQSKSKSKSKSNSKYNNSVKKLKQATTQKKVSFESRILKHKSNKMYI</sequence>
<dbReference type="EMBL" id="CAJJDO010000162">
    <property type="protein sequence ID" value="CAD8211260.1"/>
    <property type="molecule type" value="Genomic_DNA"/>
</dbReference>
<proteinExistence type="predicted"/>
<comment type="caution">
    <text evidence="2">The sequence shown here is derived from an EMBL/GenBank/DDBJ whole genome shotgun (WGS) entry which is preliminary data.</text>
</comment>
<organism evidence="2 3">
    <name type="scientific">Paramecium pentaurelia</name>
    <dbReference type="NCBI Taxonomy" id="43138"/>
    <lineage>
        <taxon>Eukaryota</taxon>
        <taxon>Sar</taxon>
        <taxon>Alveolata</taxon>
        <taxon>Ciliophora</taxon>
        <taxon>Intramacronucleata</taxon>
        <taxon>Oligohymenophorea</taxon>
        <taxon>Peniculida</taxon>
        <taxon>Parameciidae</taxon>
        <taxon>Paramecium</taxon>
    </lineage>
</organism>
<protein>
    <submittedName>
        <fullName evidence="2">Uncharacterized protein</fullName>
    </submittedName>
</protein>